<organism evidence="1 2">
    <name type="scientific">Tolypocladium paradoxum</name>
    <dbReference type="NCBI Taxonomy" id="94208"/>
    <lineage>
        <taxon>Eukaryota</taxon>
        <taxon>Fungi</taxon>
        <taxon>Dikarya</taxon>
        <taxon>Ascomycota</taxon>
        <taxon>Pezizomycotina</taxon>
        <taxon>Sordariomycetes</taxon>
        <taxon>Hypocreomycetidae</taxon>
        <taxon>Hypocreales</taxon>
        <taxon>Ophiocordycipitaceae</taxon>
        <taxon>Tolypocladium</taxon>
    </lineage>
</organism>
<protein>
    <submittedName>
        <fullName evidence="1">Uncharacterized protein</fullName>
    </submittedName>
</protein>
<dbReference type="AlphaFoldDB" id="A0A2S4KVC1"/>
<proteinExistence type="predicted"/>
<dbReference type="EMBL" id="PKSG01000572">
    <property type="protein sequence ID" value="POR34148.1"/>
    <property type="molecule type" value="Genomic_DNA"/>
</dbReference>
<dbReference type="Proteomes" id="UP000237481">
    <property type="component" value="Unassembled WGS sequence"/>
</dbReference>
<name>A0A2S4KVC1_9HYPO</name>
<accession>A0A2S4KVC1</accession>
<reference evidence="1 2" key="1">
    <citation type="submission" date="2018-01" db="EMBL/GenBank/DDBJ databases">
        <title>Harnessing the power of phylogenomics to disentangle the directionality and signatures of interkingdom host jumping in the parasitic fungal genus Tolypocladium.</title>
        <authorList>
            <person name="Quandt C.A."/>
            <person name="Patterson W."/>
            <person name="Spatafora J.W."/>
        </authorList>
    </citation>
    <scope>NUCLEOTIDE SEQUENCE [LARGE SCALE GENOMIC DNA]</scope>
    <source>
        <strain evidence="1 2">NRBC 100945</strain>
    </source>
</reference>
<comment type="caution">
    <text evidence="1">The sequence shown here is derived from an EMBL/GenBank/DDBJ whole genome shotgun (WGS) entry which is preliminary data.</text>
</comment>
<gene>
    <name evidence="1" type="ORF">TPAR_05672</name>
</gene>
<sequence length="160" mass="17935">MVSSLSLDSYRHSDSKLKQVLAIGYLPESSPRHDILIGSMAAPMAEPADERFFSIGLWATPAIILGNTPQSRNVERLVRTPNQELNFLGSKQRERIPTAHRVETPFEGFKLPCYGRVENMPNIEIDVLAPITVGHGLPLASLTERHLHRRAVPIRINHEI</sequence>
<keyword evidence="2" id="KW-1185">Reference proteome</keyword>
<evidence type="ECO:0000313" key="2">
    <source>
        <dbReference type="Proteomes" id="UP000237481"/>
    </source>
</evidence>
<dbReference type="OrthoDB" id="10328052at2759"/>
<evidence type="ECO:0000313" key="1">
    <source>
        <dbReference type="EMBL" id="POR34148.1"/>
    </source>
</evidence>